<feature type="transmembrane region" description="Helical" evidence="8">
    <location>
        <begin position="142"/>
        <end position="163"/>
    </location>
</feature>
<feature type="transmembrane region" description="Helical" evidence="8">
    <location>
        <begin position="117"/>
        <end position="135"/>
    </location>
</feature>
<evidence type="ECO:0000256" key="1">
    <source>
        <dbReference type="ARBA" id="ARBA00004651"/>
    </source>
</evidence>
<keyword evidence="4" id="KW-1003">Cell membrane</keyword>
<keyword evidence="5 8" id="KW-0812">Transmembrane</keyword>
<feature type="transmembrane region" description="Helical" evidence="8">
    <location>
        <begin position="298"/>
        <end position="317"/>
    </location>
</feature>
<feature type="transmembrane region" description="Helical" evidence="8">
    <location>
        <begin position="169"/>
        <end position="192"/>
    </location>
</feature>
<name>A0ABP7ZV51_9MICO</name>
<keyword evidence="3" id="KW-0813">Transport</keyword>
<dbReference type="RefSeq" id="WP_344752074.1">
    <property type="nucleotide sequence ID" value="NZ_BAABBW010000001.1"/>
</dbReference>
<dbReference type="EMBL" id="BAABBW010000001">
    <property type="protein sequence ID" value="GAA4170688.1"/>
    <property type="molecule type" value="Genomic_DNA"/>
</dbReference>
<comment type="subcellular location">
    <subcellularLocation>
        <location evidence="1">Cell membrane</location>
        <topology evidence="1">Multi-pass membrane protein</topology>
    </subcellularLocation>
</comment>
<protein>
    <submittedName>
        <fullName evidence="9">Iron chelate uptake ABC transporter family permease subunit</fullName>
    </submittedName>
</protein>
<dbReference type="Pfam" id="PF01032">
    <property type="entry name" value="FecCD"/>
    <property type="match status" value="1"/>
</dbReference>
<evidence type="ECO:0000313" key="9">
    <source>
        <dbReference type="EMBL" id="GAA4170688.1"/>
    </source>
</evidence>
<gene>
    <name evidence="9" type="ORF">GCM10022287_08970</name>
</gene>
<keyword evidence="6 8" id="KW-1133">Transmembrane helix</keyword>
<dbReference type="CDD" id="cd06550">
    <property type="entry name" value="TM_ABC_iron-siderophores_like"/>
    <property type="match status" value="1"/>
</dbReference>
<dbReference type="PANTHER" id="PTHR30472:SF24">
    <property type="entry name" value="FERRIC ENTEROBACTIN TRANSPORT SYSTEM PERMEASE PROTEIN FEPG"/>
    <property type="match status" value="1"/>
</dbReference>
<evidence type="ECO:0000256" key="7">
    <source>
        <dbReference type="ARBA" id="ARBA00023136"/>
    </source>
</evidence>
<feature type="transmembrane region" description="Helical" evidence="8">
    <location>
        <begin position="87"/>
        <end position="105"/>
    </location>
</feature>
<dbReference type="Gene3D" id="1.10.3470.10">
    <property type="entry name" value="ABC transporter involved in vitamin B12 uptake, BtuC"/>
    <property type="match status" value="1"/>
</dbReference>
<dbReference type="SUPFAM" id="SSF81345">
    <property type="entry name" value="ABC transporter involved in vitamin B12 uptake, BtuC"/>
    <property type="match status" value="1"/>
</dbReference>
<comment type="caution">
    <text evidence="9">The sequence shown here is derived from an EMBL/GenBank/DDBJ whole genome shotgun (WGS) entry which is preliminary data.</text>
</comment>
<evidence type="ECO:0000256" key="6">
    <source>
        <dbReference type="ARBA" id="ARBA00022989"/>
    </source>
</evidence>
<proteinExistence type="inferred from homology"/>
<evidence type="ECO:0000256" key="5">
    <source>
        <dbReference type="ARBA" id="ARBA00022692"/>
    </source>
</evidence>
<keyword evidence="10" id="KW-1185">Reference proteome</keyword>
<evidence type="ECO:0000256" key="3">
    <source>
        <dbReference type="ARBA" id="ARBA00022448"/>
    </source>
</evidence>
<evidence type="ECO:0000313" key="10">
    <source>
        <dbReference type="Proteomes" id="UP001501079"/>
    </source>
</evidence>
<feature type="transmembrane region" description="Helical" evidence="8">
    <location>
        <begin position="261"/>
        <end position="286"/>
    </location>
</feature>
<dbReference type="Proteomes" id="UP001501079">
    <property type="component" value="Unassembled WGS sequence"/>
</dbReference>
<sequence>MSRTLITAPPDFGRPQLVARGRRASVRVSRRALVVIVAIAAVTLILALVALATGSYSLTLGQVIAALSGRETGIVSTVVLDWRLPRVLLAILFGLALGISGAIFQSLTRNPLGSPDIIGFDTGAYTGALLVMLVLHLGGTYSITIAAIAGGLATAAIVYLFAWRRGVQGFRLIIAGIGVTAMLTSFNTWLLLRAQTQQAISASFWGAGSLDNAGYPQLVPAVIAFAVLFPAAGLLSRGMHTLELGDDAARQLGVNAERTRLLLVITGVALSATATALAGPIAFISLSAPQIARRLTRSAGVGLMSSAVVGAALLLASDWVAQHALPVTIPTGLVTVTLGGGYFIWLLVVEGRRR</sequence>
<evidence type="ECO:0000256" key="4">
    <source>
        <dbReference type="ARBA" id="ARBA00022475"/>
    </source>
</evidence>
<comment type="similarity">
    <text evidence="2">Belongs to the binding-protein-dependent transport system permease family. FecCD subfamily.</text>
</comment>
<feature type="transmembrane region" description="Helical" evidence="8">
    <location>
        <begin position="59"/>
        <end position="80"/>
    </location>
</feature>
<feature type="transmembrane region" description="Helical" evidence="8">
    <location>
        <begin position="329"/>
        <end position="349"/>
    </location>
</feature>
<dbReference type="InterPro" id="IPR037294">
    <property type="entry name" value="ABC_BtuC-like"/>
</dbReference>
<feature type="transmembrane region" description="Helical" evidence="8">
    <location>
        <begin position="32"/>
        <end position="53"/>
    </location>
</feature>
<accession>A0ABP7ZV51</accession>
<evidence type="ECO:0000256" key="8">
    <source>
        <dbReference type="SAM" id="Phobius"/>
    </source>
</evidence>
<feature type="transmembrane region" description="Helical" evidence="8">
    <location>
        <begin position="213"/>
        <end position="235"/>
    </location>
</feature>
<evidence type="ECO:0000256" key="2">
    <source>
        <dbReference type="ARBA" id="ARBA00007935"/>
    </source>
</evidence>
<reference evidence="10" key="1">
    <citation type="journal article" date="2019" name="Int. J. Syst. Evol. Microbiol.">
        <title>The Global Catalogue of Microorganisms (GCM) 10K type strain sequencing project: providing services to taxonomists for standard genome sequencing and annotation.</title>
        <authorList>
            <consortium name="The Broad Institute Genomics Platform"/>
            <consortium name="The Broad Institute Genome Sequencing Center for Infectious Disease"/>
            <person name="Wu L."/>
            <person name="Ma J."/>
        </authorList>
    </citation>
    <scope>NUCLEOTIDE SEQUENCE [LARGE SCALE GENOMIC DNA]</scope>
    <source>
        <strain evidence="10">JCM 17591</strain>
    </source>
</reference>
<dbReference type="PANTHER" id="PTHR30472">
    <property type="entry name" value="FERRIC ENTEROBACTIN TRANSPORT SYSTEM PERMEASE PROTEIN"/>
    <property type="match status" value="1"/>
</dbReference>
<organism evidence="9 10">
    <name type="scientific">Gryllotalpicola koreensis</name>
    <dbReference type="NCBI Taxonomy" id="993086"/>
    <lineage>
        <taxon>Bacteria</taxon>
        <taxon>Bacillati</taxon>
        <taxon>Actinomycetota</taxon>
        <taxon>Actinomycetes</taxon>
        <taxon>Micrococcales</taxon>
        <taxon>Microbacteriaceae</taxon>
        <taxon>Gryllotalpicola</taxon>
    </lineage>
</organism>
<dbReference type="InterPro" id="IPR000522">
    <property type="entry name" value="ABC_transptr_permease_BtuC"/>
</dbReference>
<keyword evidence="7 8" id="KW-0472">Membrane</keyword>